<sequence>MINKIINIANRQLENEDIIEMFLQEEFFREYMSVFNANKYFKEETSENVKILKYDCALKQNIMEISNLIIKEFKVKLNELKQLGIQHDIGLILYIGDNNVEGHGILIENQGFVYVNLAVMLKNIKDIDLGSFMAHEIMHAVHYTLNNEFYPGNYKTPKDTYMKLLFEEGMATYTSMRLFNLLAYKSYWLGSLSSDEVEQWIYNCENCKLSYGEEIEKEFKSPHLNKELYSTLFTVKNDKDIKASRIAYYYGAKIVSMLNDKMGIDSILLLDYKSVEEYIYKYFEIYN</sequence>
<dbReference type="Proteomes" id="UP001224418">
    <property type="component" value="Unassembled WGS sequence"/>
</dbReference>
<reference evidence="1 2" key="1">
    <citation type="submission" date="2023-07" db="EMBL/GenBank/DDBJ databases">
        <title>Genomic Encyclopedia of Type Strains, Phase IV (KMG-IV): sequencing the most valuable type-strain genomes for metagenomic binning, comparative biology and taxonomic classification.</title>
        <authorList>
            <person name="Goeker M."/>
        </authorList>
    </citation>
    <scope>NUCLEOTIDE SEQUENCE [LARGE SCALE GENOMIC DNA]</scope>
    <source>
        <strain evidence="1 2">DSM 1400</strain>
    </source>
</reference>
<proteinExistence type="predicted"/>
<keyword evidence="2" id="KW-1185">Reference proteome</keyword>
<evidence type="ECO:0008006" key="3">
    <source>
        <dbReference type="Google" id="ProtNLM"/>
    </source>
</evidence>
<dbReference type="RefSeq" id="WP_307355944.1">
    <property type="nucleotide sequence ID" value="NZ_BAAACJ010000019.1"/>
</dbReference>
<name>A0ABU0JSG3_HATLI</name>
<protein>
    <recommendedName>
        <fullName evidence="3">Peptidase MA superfamily</fullName>
    </recommendedName>
</protein>
<organism evidence="1 2">
    <name type="scientific">Hathewaya limosa</name>
    <name type="common">Clostridium limosum</name>
    <dbReference type="NCBI Taxonomy" id="1536"/>
    <lineage>
        <taxon>Bacteria</taxon>
        <taxon>Bacillati</taxon>
        <taxon>Bacillota</taxon>
        <taxon>Clostridia</taxon>
        <taxon>Eubacteriales</taxon>
        <taxon>Clostridiaceae</taxon>
        <taxon>Hathewaya</taxon>
    </lineage>
</organism>
<accession>A0ABU0JSG3</accession>
<dbReference type="EMBL" id="JAUSWN010000014">
    <property type="protein sequence ID" value="MDQ0480032.1"/>
    <property type="molecule type" value="Genomic_DNA"/>
</dbReference>
<gene>
    <name evidence="1" type="ORF">QOZ93_001776</name>
</gene>
<evidence type="ECO:0000313" key="1">
    <source>
        <dbReference type="EMBL" id="MDQ0480032.1"/>
    </source>
</evidence>
<comment type="caution">
    <text evidence="1">The sequence shown here is derived from an EMBL/GenBank/DDBJ whole genome shotgun (WGS) entry which is preliminary data.</text>
</comment>
<evidence type="ECO:0000313" key="2">
    <source>
        <dbReference type="Proteomes" id="UP001224418"/>
    </source>
</evidence>